<dbReference type="InterPro" id="IPR010982">
    <property type="entry name" value="Lambda_DNA-bd_dom_sf"/>
</dbReference>
<comment type="caution">
    <text evidence="5">The sequence shown here is derived from an EMBL/GenBank/DDBJ whole genome shotgun (WGS) entry which is preliminary data.</text>
</comment>
<sequence>MKKISLKDIAKMAGVSTSTVSFVLNGKAEQMRISKPIVEKVHQIVKKSGYQPNRVAVSLRTGKSKIIGLLVDDISNQFFASCAKFIEDEANEYGYKVIFCCTENDAHRARTLLNILNYQQVDGFIITPTVKMNKDIEQLVQYKKPFVLMDRYFPEINTPYVLVNNYSGIEKGMTHLIRKGYKRIGFVTVDLKMIQMDMREQAYKDAQKKEQPASKQKLLLKLPINCTDDREATMQMIISFIRDTELDAVFFATNYLGILGLESIQQIGLEIPRDIAVICFDDNDIFRLHTPAITVIRQPIDKIAKSSVAILMDQLGAGKHKVQRIQVEIDPEFVVRKST</sequence>
<evidence type="ECO:0000256" key="3">
    <source>
        <dbReference type="ARBA" id="ARBA00023163"/>
    </source>
</evidence>
<gene>
    <name evidence="5" type="ORF">SAMN05444410_1066</name>
</gene>
<protein>
    <submittedName>
        <fullName evidence="5">Transcriptional regulator, LacI family</fullName>
    </submittedName>
</protein>
<evidence type="ECO:0000256" key="2">
    <source>
        <dbReference type="ARBA" id="ARBA00023125"/>
    </source>
</evidence>
<reference evidence="5 6" key="1">
    <citation type="submission" date="2016-10" db="EMBL/GenBank/DDBJ databases">
        <authorList>
            <person name="Varghese N."/>
            <person name="Submissions S."/>
        </authorList>
    </citation>
    <scope>NUCLEOTIDE SEQUENCE [LARGE SCALE GENOMIC DNA]</scope>
    <source>
        <strain evidence="5 6">DSM 25353</strain>
    </source>
</reference>
<dbReference type="Gene3D" id="1.10.260.40">
    <property type="entry name" value="lambda repressor-like DNA-binding domains"/>
    <property type="match status" value="1"/>
</dbReference>
<dbReference type="PROSITE" id="PS50932">
    <property type="entry name" value="HTH_LACI_2"/>
    <property type="match status" value="1"/>
</dbReference>
<dbReference type="RefSeq" id="WP_092723489.1">
    <property type="nucleotide sequence ID" value="NZ_FNNO01000006.1"/>
</dbReference>
<dbReference type="Pfam" id="PF00356">
    <property type="entry name" value="LacI"/>
    <property type="match status" value="1"/>
</dbReference>
<dbReference type="PROSITE" id="PS00356">
    <property type="entry name" value="HTH_LACI_1"/>
    <property type="match status" value="1"/>
</dbReference>
<evidence type="ECO:0000256" key="1">
    <source>
        <dbReference type="ARBA" id="ARBA00023015"/>
    </source>
</evidence>
<keyword evidence="1" id="KW-0805">Transcription regulation</keyword>
<dbReference type="Pfam" id="PF13377">
    <property type="entry name" value="Peripla_BP_3"/>
    <property type="match status" value="1"/>
</dbReference>
<evidence type="ECO:0000313" key="6">
    <source>
        <dbReference type="Proteomes" id="UP000198711"/>
    </source>
</evidence>
<dbReference type="EMBL" id="FNNO01000006">
    <property type="protein sequence ID" value="SDW80696.1"/>
    <property type="molecule type" value="Genomic_DNA"/>
</dbReference>
<dbReference type="PANTHER" id="PTHR30146">
    <property type="entry name" value="LACI-RELATED TRANSCRIPTIONAL REPRESSOR"/>
    <property type="match status" value="1"/>
</dbReference>
<dbReference type="PANTHER" id="PTHR30146:SF154">
    <property type="entry name" value="TRANSCRIPTION REGULATOR, MEMBER OF GALR FAMILY"/>
    <property type="match status" value="1"/>
</dbReference>
<accession>A0A8X8IEU7</accession>
<dbReference type="InterPro" id="IPR046335">
    <property type="entry name" value="LacI/GalR-like_sensor"/>
</dbReference>
<keyword evidence="3" id="KW-0804">Transcription</keyword>
<dbReference type="Proteomes" id="UP000198711">
    <property type="component" value="Unassembled WGS sequence"/>
</dbReference>
<proteinExistence type="predicted"/>
<dbReference type="InterPro" id="IPR000843">
    <property type="entry name" value="HTH_LacI"/>
</dbReference>
<dbReference type="GO" id="GO:0003700">
    <property type="term" value="F:DNA-binding transcription factor activity"/>
    <property type="evidence" value="ECO:0007669"/>
    <property type="project" value="TreeGrafter"/>
</dbReference>
<keyword evidence="6" id="KW-1185">Reference proteome</keyword>
<dbReference type="CDD" id="cd01392">
    <property type="entry name" value="HTH_LacI"/>
    <property type="match status" value="1"/>
</dbReference>
<dbReference type="PRINTS" id="PR00036">
    <property type="entry name" value="HTHLACI"/>
</dbReference>
<evidence type="ECO:0000313" key="5">
    <source>
        <dbReference type="EMBL" id="SDW80696.1"/>
    </source>
</evidence>
<dbReference type="InterPro" id="IPR028082">
    <property type="entry name" value="Peripla_BP_I"/>
</dbReference>
<dbReference type="Gene3D" id="3.40.50.2300">
    <property type="match status" value="2"/>
</dbReference>
<dbReference type="SMART" id="SM00354">
    <property type="entry name" value="HTH_LACI"/>
    <property type="match status" value="1"/>
</dbReference>
<dbReference type="GO" id="GO:0000976">
    <property type="term" value="F:transcription cis-regulatory region binding"/>
    <property type="evidence" value="ECO:0007669"/>
    <property type="project" value="TreeGrafter"/>
</dbReference>
<dbReference type="SUPFAM" id="SSF47413">
    <property type="entry name" value="lambda repressor-like DNA-binding domains"/>
    <property type="match status" value="1"/>
</dbReference>
<dbReference type="AlphaFoldDB" id="A0A8X8IEU7"/>
<dbReference type="SUPFAM" id="SSF53822">
    <property type="entry name" value="Periplasmic binding protein-like I"/>
    <property type="match status" value="1"/>
</dbReference>
<name>A0A8X8IEU7_9BACT</name>
<feature type="domain" description="HTH lacI-type" evidence="4">
    <location>
        <begin position="4"/>
        <end position="61"/>
    </location>
</feature>
<keyword evidence="2" id="KW-0238">DNA-binding</keyword>
<organism evidence="5 6">
    <name type="scientific">Hydrobacter penzbergensis</name>
    <dbReference type="NCBI Taxonomy" id="1235997"/>
    <lineage>
        <taxon>Bacteria</taxon>
        <taxon>Pseudomonadati</taxon>
        <taxon>Bacteroidota</taxon>
        <taxon>Chitinophagia</taxon>
        <taxon>Chitinophagales</taxon>
        <taxon>Chitinophagaceae</taxon>
        <taxon>Hydrobacter</taxon>
    </lineage>
</organism>
<evidence type="ECO:0000259" key="4">
    <source>
        <dbReference type="PROSITE" id="PS50932"/>
    </source>
</evidence>